<keyword evidence="5" id="KW-1185">Reference proteome</keyword>
<evidence type="ECO:0000259" key="3">
    <source>
        <dbReference type="Pfam" id="PF07589"/>
    </source>
</evidence>
<organism evidence="4 5">
    <name type="scientific">Thauera propionica</name>
    <dbReference type="NCBI Taxonomy" id="2019431"/>
    <lineage>
        <taxon>Bacteria</taxon>
        <taxon>Pseudomonadati</taxon>
        <taxon>Pseudomonadota</taxon>
        <taxon>Betaproteobacteria</taxon>
        <taxon>Rhodocyclales</taxon>
        <taxon>Zoogloeaceae</taxon>
        <taxon>Thauera</taxon>
    </lineage>
</organism>
<evidence type="ECO:0000313" key="4">
    <source>
        <dbReference type="EMBL" id="OYD53523.1"/>
    </source>
</evidence>
<dbReference type="AlphaFoldDB" id="A0A235EXK8"/>
<feature type="region of interest" description="Disordered" evidence="1">
    <location>
        <begin position="112"/>
        <end position="135"/>
    </location>
</feature>
<dbReference type="Pfam" id="PF07589">
    <property type="entry name" value="PEP-CTERM"/>
    <property type="match status" value="1"/>
</dbReference>
<dbReference type="InterPro" id="IPR013424">
    <property type="entry name" value="Ice-binding_C"/>
</dbReference>
<evidence type="ECO:0000256" key="2">
    <source>
        <dbReference type="SAM" id="SignalP"/>
    </source>
</evidence>
<sequence length="336" mass="35994">MKKMTKTLCATALLAGTFMSAGAAHALSLPPVSSCGFPDPNLANLLCVTTSTGAKVYVASQHDDYISYSVNALTQLSSYGYSEFSEWSSLPSFGSGQIVKLFSFNESNNGALPPATGGTGDNQNPSPDGDQTPKNDTLYLGEWPFDAVVTVGDLKSFLGEGNYSPVFSFDLNNTARNLLSLNGVFEIVTDVVRDEDGKIIGKTVIDTFAFDNVFNVKTYDEDSFVTAYPTVVVNWFDPGNPSCDLSGLCTMNVDNNVGSGKPDFFAYAPELDLRNYDNGYELYFQLRMTGLDSGGEELALVNIINIPPTQVPEPGVLALLGIGLLGLGAGRRKLRS</sequence>
<proteinExistence type="predicted"/>
<accession>A0A235EXK8</accession>
<dbReference type="EMBL" id="NOIH01000014">
    <property type="protein sequence ID" value="OYD53523.1"/>
    <property type="molecule type" value="Genomic_DNA"/>
</dbReference>
<name>A0A235EXK8_9RHOO</name>
<evidence type="ECO:0000313" key="5">
    <source>
        <dbReference type="Proteomes" id="UP000215181"/>
    </source>
</evidence>
<keyword evidence="2" id="KW-0732">Signal</keyword>
<feature type="signal peptide" evidence="2">
    <location>
        <begin position="1"/>
        <end position="26"/>
    </location>
</feature>
<dbReference type="Proteomes" id="UP000215181">
    <property type="component" value="Unassembled WGS sequence"/>
</dbReference>
<protein>
    <recommendedName>
        <fullName evidence="3">Ice-binding protein C-terminal domain-containing protein</fullName>
    </recommendedName>
</protein>
<gene>
    <name evidence="4" type="ORF">CGK74_12655</name>
</gene>
<reference evidence="4 5" key="1">
    <citation type="submission" date="2017-07" db="EMBL/GenBank/DDBJ databases">
        <title>Thauera sp. KNDSS-Mac4 genome sequence and assembly.</title>
        <authorList>
            <person name="Mayilraj S."/>
        </authorList>
    </citation>
    <scope>NUCLEOTIDE SEQUENCE [LARGE SCALE GENOMIC DNA]</scope>
    <source>
        <strain evidence="4 5">KNDSS-Mac4</strain>
    </source>
</reference>
<feature type="chain" id="PRO_5012669519" description="Ice-binding protein C-terminal domain-containing protein" evidence="2">
    <location>
        <begin position="27"/>
        <end position="336"/>
    </location>
</feature>
<feature type="domain" description="Ice-binding protein C-terminal" evidence="3">
    <location>
        <begin position="310"/>
        <end position="333"/>
    </location>
</feature>
<dbReference type="NCBIfam" id="TIGR02595">
    <property type="entry name" value="PEP_CTERM"/>
    <property type="match status" value="1"/>
</dbReference>
<comment type="caution">
    <text evidence="4">The sequence shown here is derived from an EMBL/GenBank/DDBJ whole genome shotgun (WGS) entry which is preliminary data.</text>
</comment>
<evidence type="ECO:0000256" key="1">
    <source>
        <dbReference type="SAM" id="MobiDB-lite"/>
    </source>
</evidence>